<gene>
    <name evidence="12" type="ORF">C823_01379</name>
</gene>
<dbReference type="NCBIfam" id="TIGR03592">
    <property type="entry name" value="yidC_oxa1_cterm"/>
    <property type="match status" value="1"/>
</dbReference>
<dbReference type="GO" id="GO:0015031">
    <property type="term" value="P:protein transport"/>
    <property type="evidence" value="ECO:0007669"/>
    <property type="project" value="UniProtKB-KW"/>
</dbReference>
<keyword evidence="2" id="KW-0813">Transport</keyword>
<keyword evidence="8" id="KW-0143">Chaperone</keyword>
<evidence type="ECO:0000256" key="2">
    <source>
        <dbReference type="ARBA" id="ARBA00022448"/>
    </source>
</evidence>
<evidence type="ECO:0000256" key="8">
    <source>
        <dbReference type="ARBA" id="ARBA00023186"/>
    </source>
</evidence>
<feature type="transmembrane region" description="Helical" evidence="10">
    <location>
        <begin position="41"/>
        <end position="61"/>
    </location>
</feature>
<dbReference type="STRING" id="1235802.C823_01379"/>
<comment type="subcellular location">
    <subcellularLocation>
        <location evidence="1">Cell membrane</location>
        <topology evidence="1">Multi-pass membrane protein</topology>
    </subcellularLocation>
    <subcellularLocation>
        <location evidence="9">Membrane</location>
        <topology evidence="9">Multi-pass membrane protein</topology>
    </subcellularLocation>
</comment>
<dbReference type="GO" id="GO:0051205">
    <property type="term" value="P:protein insertion into membrane"/>
    <property type="evidence" value="ECO:0007669"/>
    <property type="project" value="TreeGrafter"/>
</dbReference>
<evidence type="ECO:0000256" key="4">
    <source>
        <dbReference type="ARBA" id="ARBA00022692"/>
    </source>
</evidence>
<proteinExistence type="inferred from homology"/>
<feature type="transmembrane region" description="Helical" evidence="10">
    <location>
        <begin position="12"/>
        <end position="35"/>
    </location>
</feature>
<reference evidence="12 13" key="1">
    <citation type="journal article" date="2014" name="Genome Announc.">
        <title>Draft genome sequences of the altered schaedler flora, a defined bacterial community from gnotobiotic mice.</title>
        <authorList>
            <person name="Wannemuehler M.J."/>
            <person name="Overstreet A.M."/>
            <person name="Ward D.V."/>
            <person name="Phillips G.J."/>
        </authorList>
    </citation>
    <scope>NUCLEOTIDE SEQUENCE [LARGE SCALE GENOMIC DNA]</scope>
    <source>
        <strain evidence="12 13">ASF492</strain>
    </source>
</reference>
<evidence type="ECO:0000256" key="10">
    <source>
        <dbReference type="SAM" id="Phobius"/>
    </source>
</evidence>
<dbReference type="PATRIC" id="fig|1235802.3.peg.1463"/>
<evidence type="ECO:0000256" key="3">
    <source>
        <dbReference type="ARBA" id="ARBA00022475"/>
    </source>
</evidence>
<keyword evidence="13" id="KW-1185">Reference proteome</keyword>
<protein>
    <submittedName>
        <fullName evidence="12">YidC/Oxa1 family membrane protein insertase</fullName>
    </submittedName>
</protein>
<evidence type="ECO:0000256" key="6">
    <source>
        <dbReference type="ARBA" id="ARBA00022989"/>
    </source>
</evidence>
<dbReference type="CDD" id="cd20070">
    <property type="entry name" value="5TM_YidC_Alb3"/>
    <property type="match status" value="1"/>
</dbReference>
<evidence type="ECO:0000313" key="12">
    <source>
        <dbReference type="EMBL" id="EMZ33109.1"/>
    </source>
</evidence>
<evidence type="ECO:0000256" key="7">
    <source>
        <dbReference type="ARBA" id="ARBA00023136"/>
    </source>
</evidence>
<keyword evidence="7 10" id="KW-0472">Membrane</keyword>
<feature type="transmembrane region" description="Helical" evidence="10">
    <location>
        <begin position="297"/>
        <end position="320"/>
    </location>
</feature>
<dbReference type="AlphaFoldDB" id="N2B8L8"/>
<dbReference type="GO" id="GO:0005886">
    <property type="term" value="C:plasma membrane"/>
    <property type="evidence" value="ECO:0007669"/>
    <property type="project" value="UniProtKB-SubCell"/>
</dbReference>
<comment type="caution">
    <text evidence="12">The sequence shown here is derived from an EMBL/GenBank/DDBJ whole genome shotgun (WGS) entry which is preliminary data.</text>
</comment>
<dbReference type="EMBL" id="AQFT01000040">
    <property type="protein sequence ID" value="EMZ33109.1"/>
    <property type="molecule type" value="Genomic_DNA"/>
</dbReference>
<dbReference type="Proteomes" id="UP000012589">
    <property type="component" value="Unassembled WGS sequence"/>
</dbReference>
<dbReference type="PANTHER" id="PTHR12428">
    <property type="entry name" value="OXA1"/>
    <property type="match status" value="1"/>
</dbReference>
<feature type="transmembrane region" description="Helical" evidence="10">
    <location>
        <begin position="253"/>
        <end position="277"/>
    </location>
</feature>
<keyword evidence="4 9" id="KW-0812">Transmembrane</keyword>
<keyword evidence="5" id="KW-0653">Protein transport</keyword>
<keyword evidence="6 10" id="KW-1133">Transmembrane helix</keyword>
<evidence type="ECO:0000313" key="13">
    <source>
        <dbReference type="Proteomes" id="UP000012589"/>
    </source>
</evidence>
<dbReference type="InterPro" id="IPR001708">
    <property type="entry name" value="YidC/ALB3/OXA1/COX18"/>
</dbReference>
<keyword evidence="3" id="KW-1003">Cell membrane</keyword>
<dbReference type="InterPro" id="IPR047196">
    <property type="entry name" value="YidC_ALB_C"/>
</dbReference>
<sequence>MSTIILTQYSGSILGPIAKVLGWIMNWIYLFLANVFGIENIGITIIVLTILIYMCMLPLTIKQQKFSKLQQKMQPEIKAVQEKYKGKRDQESQMAMNEETQALYAKYGISPTGTCLPFLLQMPVFLALYRVIYNVPAYVSSVKATFDGVVDGIIHTAGFQGIMEKFLESLNLTQQIRADFNNEDMSVVKNFIVDSIYKMPTSGWEKLSDSFPNLQNVIESTRDQLNHMNAFLGLNISDSPLTIISNSFKEKSYLLVLLAFLIPLVSYASQMVNIKLMPQADTDPDNPMVKQMKAMNYTMPLISVGITFTVPVGLGIYWIFSSLTRGVQQYFVNKHIRNLDLDEMIAKNVEKRKKKLEKMGISENQIRSAAKLSTKSNAQLSATMSKAERDSKIEKAYEYRKTANPNSLTAKANLVKDFNERNNK</sequence>
<name>N2B8L8_9FIRM</name>
<dbReference type="OrthoDB" id="9780552at2"/>
<comment type="similarity">
    <text evidence="9">Belongs to the OXA1/ALB3/YidC family.</text>
</comment>
<evidence type="ECO:0000256" key="9">
    <source>
        <dbReference type="RuleBase" id="RU003945"/>
    </source>
</evidence>
<feature type="domain" description="Membrane insertase YidC/Oxa/ALB C-terminal" evidence="11">
    <location>
        <begin position="42"/>
        <end position="334"/>
    </location>
</feature>
<evidence type="ECO:0000256" key="5">
    <source>
        <dbReference type="ARBA" id="ARBA00022927"/>
    </source>
</evidence>
<dbReference type="Pfam" id="PF02096">
    <property type="entry name" value="60KD_IMP"/>
    <property type="match status" value="1"/>
</dbReference>
<dbReference type="PANTHER" id="PTHR12428:SF65">
    <property type="entry name" value="CYTOCHROME C OXIDASE ASSEMBLY PROTEIN COX18, MITOCHONDRIAL"/>
    <property type="match status" value="1"/>
</dbReference>
<dbReference type="InterPro" id="IPR028055">
    <property type="entry name" value="YidC/Oxa/ALB_C"/>
</dbReference>
<dbReference type="GO" id="GO:0032977">
    <property type="term" value="F:membrane insertase activity"/>
    <property type="evidence" value="ECO:0007669"/>
    <property type="project" value="InterPro"/>
</dbReference>
<accession>N2B8L8</accession>
<organism evidence="12 13">
    <name type="scientific">Eubacterium plexicaudatum ASF492</name>
    <dbReference type="NCBI Taxonomy" id="1235802"/>
    <lineage>
        <taxon>Bacteria</taxon>
        <taxon>Bacillati</taxon>
        <taxon>Bacillota</taxon>
        <taxon>Clostridia</taxon>
        <taxon>Eubacteriales</taxon>
        <taxon>Eubacteriaceae</taxon>
        <taxon>Eubacterium</taxon>
    </lineage>
</organism>
<evidence type="ECO:0000259" key="11">
    <source>
        <dbReference type="Pfam" id="PF02096"/>
    </source>
</evidence>
<dbReference type="HOGENOM" id="CLU_055404_0_0_9"/>
<dbReference type="eggNOG" id="COG0706">
    <property type="taxonomic scope" value="Bacteria"/>
</dbReference>
<evidence type="ECO:0000256" key="1">
    <source>
        <dbReference type="ARBA" id="ARBA00004651"/>
    </source>
</evidence>